<dbReference type="PROSITE" id="PS51257">
    <property type="entry name" value="PROKAR_LIPOPROTEIN"/>
    <property type="match status" value="1"/>
</dbReference>
<dbReference type="OrthoDB" id="449657at2"/>
<dbReference type="EMBL" id="PJNH01000001">
    <property type="protein sequence ID" value="PKR78409.1"/>
    <property type="molecule type" value="Genomic_DNA"/>
</dbReference>
<accession>A0A2I0QVT4</accession>
<protein>
    <submittedName>
        <fullName evidence="3">CPBP family intramembrane metalloprotease</fullName>
    </submittedName>
</protein>
<dbReference type="GO" id="GO:0080120">
    <property type="term" value="P:CAAX-box protein maturation"/>
    <property type="evidence" value="ECO:0007669"/>
    <property type="project" value="UniProtKB-ARBA"/>
</dbReference>
<keyword evidence="4" id="KW-1185">Reference proteome</keyword>
<dbReference type="AlphaFoldDB" id="A0A2I0QVT4"/>
<feature type="transmembrane region" description="Helical" evidence="1">
    <location>
        <begin position="175"/>
        <end position="194"/>
    </location>
</feature>
<sequence length="228" mass="26160">MENRTLHLISLSLVSCLLLLFIEQGIEASYIVKTVSKIGLFVFIPVIYIKYIFRENLSTFLNVKKIDFPRLKVGFLAGIGSFVILIVSFILLEEWIDTTGIILDLNQRLGITYETFIWVALYITFGNSFIEEFYFRGVLFLKIYQEGDKLLAYIFSAGLFAFYHVAIFALWFNVWLIGLALLGLFAIGLIFNWLNTKSNNFLNSWITHVLADVAIVAIGYYLFATIQI</sequence>
<evidence type="ECO:0000256" key="1">
    <source>
        <dbReference type="SAM" id="Phobius"/>
    </source>
</evidence>
<evidence type="ECO:0000313" key="4">
    <source>
        <dbReference type="Proteomes" id="UP000243524"/>
    </source>
</evidence>
<keyword evidence="1" id="KW-0472">Membrane</keyword>
<dbReference type="GO" id="GO:0004175">
    <property type="term" value="F:endopeptidase activity"/>
    <property type="evidence" value="ECO:0007669"/>
    <property type="project" value="UniProtKB-ARBA"/>
</dbReference>
<keyword evidence="1" id="KW-1133">Transmembrane helix</keyword>
<name>A0A2I0QVT4_9BACI</name>
<keyword evidence="1" id="KW-0812">Transmembrane</keyword>
<dbReference type="RefSeq" id="WP_101330153.1">
    <property type="nucleotide sequence ID" value="NZ_PJNH01000001.1"/>
</dbReference>
<gene>
    <name evidence="3" type="ORF">CEY16_01235</name>
</gene>
<proteinExistence type="predicted"/>
<evidence type="ECO:0000313" key="3">
    <source>
        <dbReference type="EMBL" id="PKR78409.1"/>
    </source>
</evidence>
<dbReference type="GO" id="GO:0008237">
    <property type="term" value="F:metallopeptidase activity"/>
    <property type="evidence" value="ECO:0007669"/>
    <property type="project" value="UniProtKB-KW"/>
</dbReference>
<feature type="transmembrane region" description="Helical" evidence="1">
    <location>
        <begin position="73"/>
        <end position="91"/>
    </location>
</feature>
<feature type="transmembrane region" description="Helical" evidence="1">
    <location>
        <begin position="201"/>
        <end position="223"/>
    </location>
</feature>
<dbReference type="InterPro" id="IPR003675">
    <property type="entry name" value="Rce1/LyrA-like_dom"/>
</dbReference>
<feature type="transmembrane region" description="Helical" evidence="1">
    <location>
        <begin position="150"/>
        <end position="169"/>
    </location>
</feature>
<dbReference type="Proteomes" id="UP000243524">
    <property type="component" value="Unassembled WGS sequence"/>
</dbReference>
<reference evidence="3 4" key="1">
    <citation type="submission" date="2017-06" db="EMBL/GenBank/DDBJ databases">
        <title>the draft geome sequence of Illustriluteabacillus marina B3227.</title>
        <authorList>
            <person name="He R.-H."/>
            <person name="Du Z.-J."/>
        </authorList>
    </citation>
    <scope>NUCLEOTIDE SEQUENCE [LARGE SCALE GENOMIC DNA]</scope>
    <source>
        <strain evidence="3 4">B3227</strain>
    </source>
</reference>
<keyword evidence="3" id="KW-0482">Metalloprotease</keyword>
<keyword evidence="3" id="KW-0378">Hydrolase</keyword>
<feature type="domain" description="CAAX prenyl protease 2/Lysostaphin resistance protein A-like" evidence="2">
    <location>
        <begin position="115"/>
        <end position="213"/>
    </location>
</feature>
<feature type="transmembrane region" description="Helical" evidence="1">
    <location>
        <begin position="111"/>
        <end position="130"/>
    </location>
</feature>
<comment type="caution">
    <text evidence="3">The sequence shown here is derived from an EMBL/GenBank/DDBJ whole genome shotgun (WGS) entry which is preliminary data.</text>
</comment>
<evidence type="ECO:0000259" key="2">
    <source>
        <dbReference type="Pfam" id="PF02517"/>
    </source>
</evidence>
<dbReference type="Pfam" id="PF02517">
    <property type="entry name" value="Rce1-like"/>
    <property type="match status" value="1"/>
</dbReference>
<keyword evidence="3" id="KW-0645">Protease</keyword>
<feature type="transmembrane region" description="Helical" evidence="1">
    <location>
        <begin position="35"/>
        <end position="53"/>
    </location>
</feature>
<organism evidence="3 4">
    <name type="scientific">Halalkalibacillus sediminis</name>
    <dbReference type="NCBI Taxonomy" id="2018042"/>
    <lineage>
        <taxon>Bacteria</taxon>
        <taxon>Bacillati</taxon>
        <taxon>Bacillota</taxon>
        <taxon>Bacilli</taxon>
        <taxon>Bacillales</taxon>
        <taxon>Bacillaceae</taxon>
        <taxon>Halalkalibacillus</taxon>
    </lineage>
</organism>
<dbReference type="GO" id="GO:0006508">
    <property type="term" value="P:proteolysis"/>
    <property type="evidence" value="ECO:0007669"/>
    <property type="project" value="UniProtKB-KW"/>
</dbReference>